<dbReference type="AlphaFoldDB" id="A0A0K0XA61"/>
<accession>A0A0K0XA61</accession>
<organism evidence="2 3">
    <name type="scientific">Mycolicibacterium goodii</name>
    <name type="common">Mycobacterium goodii</name>
    <dbReference type="NCBI Taxonomy" id="134601"/>
    <lineage>
        <taxon>Bacteria</taxon>
        <taxon>Bacillati</taxon>
        <taxon>Actinomycetota</taxon>
        <taxon>Actinomycetes</taxon>
        <taxon>Mycobacteriales</taxon>
        <taxon>Mycobacteriaceae</taxon>
        <taxon>Mycolicibacterium</taxon>
    </lineage>
</organism>
<dbReference type="KEGG" id="mgo:AFA91_23180"/>
<dbReference type="PATRIC" id="fig|134601.6.peg.4784"/>
<gene>
    <name evidence="2" type="ORF">AFA91_23180</name>
</gene>
<dbReference type="Proteomes" id="UP000062255">
    <property type="component" value="Chromosome"/>
</dbReference>
<proteinExistence type="predicted"/>
<evidence type="ECO:0000313" key="2">
    <source>
        <dbReference type="EMBL" id="AKS34314.1"/>
    </source>
</evidence>
<name>A0A0K0XA61_MYCGD</name>
<feature type="region of interest" description="Disordered" evidence="1">
    <location>
        <begin position="27"/>
        <end position="78"/>
    </location>
</feature>
<evidence type="ECO:0000256" key="1">
    <source>
        <dbReference type="SAM" id="MobiDB-lite"/>
    </source>
</evidence>
<evidence type="ECO:0000313" key="3">
    <source>
        <dbReference type="Proteomes" id="UP000062255"/>
    </source>
</evidence>
<sequence>MNVAMFMGGAGLRIPLRLSLSGHRRPVGLTKISPADLTTAPPSAMTRSETRLQKRRTRPASLPLGESSAEFSEANEIG</sequence>
<dbReference type="EMBL" id="CP012150">
    <property type="protein sequence ID" value="AKS34314.1"/>
    <property type="molecule type" value="Genomic_DNA"/>
</dbReference>
<reference evidence="2 3" key="1">
    <citation type="submission" date="2015-07" db="EMBL/GenBank/DDBJ databases">
        <title>Complete genome sequence of Mycobacterium goodii X7B, a facultative thermophilic biodesulfurizing bacterium.</title>
        <authorList>
            <person name="Yu B."/>
            <person name="Li F."/>
            <person name="Xu P."/>
        </authorList>
    </citation>
    <scope>NUCLEOTIDE SEQUENCE [LARGE SCALE GENOMIC DNA]</scope>
    <source>
        <strain evidence="2 3">X7B</strain>
    </source>
</reference>
<protein>
    <submittedName>
        <fullName evidence="2">Uncharacterized protein</fullName>
    </submittedName>
</protein>